<reference evidence="3 4" key="1">
    <citation type="submission" date="2013-06" db="EMBL/GenBank/DDBJ databases">
        <title>The Genome Sequence of Acinetobacter sp. NIPH 2036.</title>
        <authorList>
            <consortium name="The Broad Institute Genome Sequencing Platform"/>
            <consortium name="The Broad Institute Genome Sequencing Center for Infectious Disease"/>
            <person name="Cerqueira G."/>
            <person name="Feldgarden M."/>
            <person name="Courvalin P."/>
            <person name="Perichon B."/>
            <person name="Grillot-Courvalin C."/>
            <person name="Clermont D."/>
            <person name="Rocha E."/>
            <person name="Yoon E.-J."/>
            <person name="Nemec A."/>
            <person name="Young S.K."/>
            <person name="Zeng Q."/>
            <person name="Gargeya S."/>
            <person name="Fitzgerald M."/>
            <person name="Abouelleil A."/>
            <person name="Alvarado L."/>
            <person name="Berlin A.M."/>
            <person name="Chapman S.B."/>
            <person name="Dewar J."/>
            <person name="Goldberg J."/>
            <person name="Griggs A."/>
            <person name="Gujja S."/>
            <person name="Hansen M."/>
            <person name="Howarth C."/>
            <person name="Imamovic A."/>
            <person name="Larimer J."/>
            <person name="McCowan C."/>
            <person name="Murphy C."/>
            <person name="Pearson M."/>
            <person name="Priest M."/>
            <person name="Roberts A."/>
            <person name="Saif S."/>
            <person name="Shea T."/>
            <person name="Sykes S."/>
            <person name="Wortman J."/>
            <person name="Nusbaum C."/>
            <person name="Birren B."/>
        </authorList>
    </citation>
    <scope>NUCLEOTIDE SEQUENCE [LARGE SCALE GENOMIC DNA]</scope>
    <source>
        <strain evidence="3 4">NIPH 2036</strain>
    </source>
</reference>
<feature type="signal peptide" evidence="1">
    <location>
        <begin position="1"/>
        <end position="30"/>
    </location>
</feature>
<evidence type="ECO:0000313" key="3">
    <source>
        <dbReference type="EMBL" id="EPG36774.1"/>
    </source>
</evidence>
<dbReference type="PATRIC" id="fig|1217696.3.peg.2431"/>
<dbReference type="AlphaFoldDB" id="S3TAV4"/>
<dbReference type="Proteomes" id="UP000014559">
    <property type="component" value="Unassembled WGS sequence"/>
</dbReference>
<dbReference type="EMBL" id="ATGK01000013">
    <property type="protein sequence ID" value="EPG36774.1"/>
    <property type="molecule type" value="Genomic_DNA"/>
</dbReference>
<evidence type="ECO:0000256" key="1">
    <source>
        <dbReference type="SAM" id="SignalP"/>
    </source>
</evidence>
<accession>S3TAV4</accession>
<dbReference type="InterPro" id="IPR046158">
    <property type="entry name" value="DUF6160"/>
</dbReference>
<dbReference type="Pfam" id="PF19657">
    <property type="entry name" value="DUF6160"/>
    <property type="match status" value="1"/>
</dbReference>
<protein>
    <recommendedName>
        <fullName evidence="2">DUF6160 domain-containing protein</fullName>
    </recommendedName>
</protein>
<feature type="domain" description="DUF6160" evidence="2">
    <location>
        <begin position="17"/>
        <end position="97"/>
    </location>
</feature>
<dbReference type="GeneID" id="45417313"/>
<comment type="caution">
    <text evidence="3">The sequence shown here is derived from an EMBL/GenBank/DDBJ whole genome shotgun (WGS) entry which is preliminary data.</text>
</comment>
<keyword evidence="1" id="KW-0732">Signal</keyword>
<organism evidence="3 4">
    <name type="scientific">Acinetobacter colistiniresistens</name>
    <dbReference type="NCBI Taxonomy" id="280145"/>
    <lineage>
        <taxon>Bacteria</taxon>
        <taxon>Pseudomonadati</taxon>
        <taxon>Pseudomonadota</taxon>
        <taxon>Gammaproteobacteria</taxon>
        <taxon>Moraxellales</taxon>
        <taxon>Moraxellaceae</taxon>
        <taxon>Acinetobacter</taxon>
    </lineage>
</organism>
<evidence type="ECO:0000259" key="2">
    <source>
        <dbReference type="Pfam" id="PF19657"/>
    </source>
</evidence>
<proteinExistence type="predicted"/>
<dbReference type="RefSeq" id="WP_016652923.1">
    <property type="nucleotide sequence ID" value="NZ_JAYKLZ010000104.1"/>
</dbReference>
<evidence type="ECO:0000313" key="4">
    <source>
        <dbReference type="Proteomes" id="UP000014559"/>
    </source>
</evidence>
<sequence>MKKNNQNHNTAWFALNTLATSMLLINSAHALQSLDDSALRNVNGQDGVHISTSYDEINVDKLYWQDNAGIGTSSRTNGNLQATAENFKIQSTNANVSNLPISNRTPGTDYKINIGSGSGSDAGRTGLDLAISANPSLITIDQFKICDTESTQRCSAPIGNMAIQTSSVIDLNFKTRDGLFSKDKQATLDLGLKNANIYLGQKDVSNELNQLILKNFNFNFLGKGVMFVDAIGGFRLQTNSDGVGKATIAYNSNSTINLASSTQPDATHGYVDFRRTTDSASSNLRNTGSYGNGVVGAGGDTTNSGLNLEFLLNKDVSKTSPYVLDGTNSPSNAKGLIRVGASGRMVNGYLQLRGLNTTNKNNPDYTGVNYGKSDQSNIVGKTNNLSTDLSLAANNPITTTTGNNIMGSTGIAFRMAAEFTKDNDPMLGSDGKATTLEIGSAGLNTYGFEFGNLTGLVATDRGSFDSGNVYVNLADTRTVLLPANKLFQTSRFGNGNFLTSNNDYIQYIYTDTPNGIAANQNPYSLLVAVRGAEFQAISRLGRFTNSARTNDATGAAVPNIAEHNGTNQWGLALPFYNLNANMAIFGTNVDASTAYAYTSDYKGYNKSSTNKVVVGTGLTPRLGFSLAMSTEGVSSDGSKTTSILVIDGKKIGANNQPVDYYMGLRNIDLLLKGTGNIGVEKGSLNVSLKDLLIVAAAQVAAGYLPGTTYQTCVLSTSNAGCNSSVPANNKVALNNFATSNDVLFGIKLRAGGSMDFSLIPNSEYKSDGTGSSLNIVGDFTLDPKQGNTIQISDPLDGSTLGLDNLTGKMAFNNAIVIAPKANQNGAEGMVSFNSSFTFNPDRTTDGVFRARDINLYPPNTGAGARLGELAITGGRLTSQFGIMPRN</sequence>
<gene>
    <name evidence="3" type="ORF">F907_02471</name>
</gene>
<feature type="chain" id="PRO_5004523845" description="DUF6160 domain-containing protein" evidence="1">
    <location>
        <begin position="31"/>
        <end position="886"/>
    </location>
</feature>
<dbReference type="HOGENOM" id="CLU_023722_0_0_6"/>
<name>S3TAV4_9GAMM</name>